<keyword evidence="2" id="KW-0808">Transferase</keyword>
<name>A0ABT6U555_9GAMM</name>
<evidence type="ECO:0000259" key="1">
    <source>
        <dbReference type="Pfam" id="PF00535"/>
    </source>
</evidence>
<dbReference type="Gene3D" id="3.90.550.10">
    <property type="entry name" value="Spore Coat Polysaccharide Biosynthesis Protein SpsA, Chain A"/>
    <property type="match status" value="1"/>
</dbReference>
<organism evidence="2 3">
    <name type="scientific">Pseudoalteromonas shioyasakiensis</name>
    <dbReference type="NCBI Taxonomy" id="1190813"/>
    <lineage>
        <taxon>Bacteria</taxon>
        <taxon>Pseudomonadati</taxon>
        <taxon>Pseudomonadota</taxon>
        <taxon>Gammaproteobacteria</taxon>
        <taxon>Alteromonadales</taxon>
        <taxon>Pseudoalteromonadaceae</taxon>
        <taxon>Pseudoalteromonas</taxon>
    </lineage>
</organism>
<evidence type="ECO:0000313" key="2">
    <source>
        <dbReference type="EMBL" id="MDI4671272.1"/>
    </source>
</evidence>
<dbReference type="InterPro" id="IPR029044">
    <property type="entry name" value="Nucleotide-diphossugar_trans"/>
</dbReference>
<dbReference type="PANTHER" id="PTHR22916:SF69">
    <property type="entry name" value="BIFUNCTIONAL GLYCOSYLTRANSFERASE PGTA"/>
    <property type="match status" value="1"/>
</dbReference>
<reference evidence="2 3" key="1">
    <citation type="submission" date="2022-02" db="EMBL/GenBank/DDBJ databases">
        <title>Genome analysis of Beneficial Microorganisms for Coral consortium from Pocillopora damicornis.</title>
        <authorList>
            <person name="Rosado P.M."/>
            <person name="Cardoso P.M."/>
            <person name="Rosado J.G."/>
            <person name="Schultz J."/>
            <person name="Rocha U."/>
            <person name="Costa T.K."/>
            <person name="Peixoto R.S."/>
        </authorList>
    </citation>
    <scope>NUCLEOTIDE SEQUENCE [LARGE SCALE GENOMIC DNA]</scope>
    <source>
        <strain evidence="2 3">BMC5</strain>
    </source>
</reference>
<dbReference type="Proteomes" id="UP001156974">
    <property type="component" value="Unassembled WGS sequence"/>
</dbReference>
<evidence type="ECO:0000313" key="3">
    <source>
        <dbReference type="Proteomes" id="UP001156974"/>
    </source>
</evidence>
<accession>A0ABT6U555</accession>
<gene>
    <name evidence="2" type="ORF">MKZ47_19580</name>
</gene>
<sequence>MSCKISVIIPYYQHADFIISTIDSVLCQTFSSFELIVINDGSPCGMHQLLENYSLERGFKYIYQKNSGVSAAINRGILESKGKYIAIIGSDDLMYSDRLEKQFNIMESLKIDACATYVQRIDSKGRFLDQNNPAPQAFVDFGYFFSTCFYFPAPSVMYRKKSLINIGCFDENKSIEDWGAWLKLSQSGCVMYLLGEVLTKYRIHNSTTSNYVKMYSGIVDILVDYRQFKVRALYLLTFNFLRYYLKSFGNGCMNKILRIYFSGLRRVLNG</sequence>
<dbReference type="EMBL" id="JAKUMG010000018">
    <property type="protein sequence ID" value="MDI4671272.1"/>
    <property type="molecule type" value="Genomic_DNA"/>
</dbReference>
<comment type="caution">
    <text evidence="2">The sequence shown here is derived from an EMBL/GenBank/DDBJ whole genome shotgun (WGS) entry which is preliminary data.</text>
</comment>
<keyword evidence="2" id="KW-0328">Glycosyltransferase</keyword>
<dbReference type="RefSeq" id="WP_175083427.1">
    <property type="nucleotide sequence ID" value="NZ_JAKUMG010000018.1"/>
</dbReference>
<protein>
    <submittedName>
        <fullName evidence="2">Glycosyltransferase</fullName>
        <ecNumber evidence="2">2.4.-.-</ecNumber>
    </submittedName>
</protein>
<proteinExistence type="predicted"/>
<dbReference type="EC" id="2.4.-.-" evidence="2"/>
<dbReference type="PANTHER" id="PTHR22916">
    <property type="entry name" value="GLYCOSYLTRANSFERASE"/>
    <property type="match status" value="1"/>
</dbReference>
<keyword evidence="3" id="KW-1185">Reference proteome</keyword>
<dbReference type="SUPFAM" id="SSF53448">
    <property type="entry name" value="Nucleotide-diphospho-sugar transferases"/>
    <property type="match status" value="1"/>
</dbReference>
<feature type="domain" description="Glycosyltransferase 2-like" evidence="1">
    <location>
        <begin position="6"/>
        <end position="165"/>
    </location>
</feature>
<dbReference type="GO" id="GO:0016757">
    <property type="term" value="F:glycosyltransferase activity"/>
    <property type="evidence" value="ECO:0007669"/>
    <property type="project" value="UniProtKB-KW"/>
</dbReference>
<dbReference type="InterPro" id="IPR001173">
    <property type="entry name" value="Glyco_trans_2-like"/>
</dbReference>
<dbReference type="Pfam" id="PF00535">
    <property type="entry name" value="Glycos_transf_2"/>
    <property type="match status" value="1"/>
</dbReference>